<feature type="transmembrane region" description="Helical" evidence="8">
    <location>
        <begin position="108"/>
        <end position="132"/>
    </location>
</feature>
<dbReference type="GO" id="GO:0030001">
    <property type="term" value="P:metal ion transport"/>
    <property type="evidence" value="ECO:0007669"/>
    <property type="project" value="UniProtKB-ARBA"/>
</dbReference>
<comment type="subcellular location">
    <subcellularLocation>
        <location evidence="1">Cell membrane</location>
        <topology evidence="1">Multi-pass membrane protein</topology>
    </subcellularLocation>
</comment>
<dbReference type="GO" id="GO:0005886">
    <property type="term" value="C:plasma membrane"/>
    <property type="evidence" value="ECO:0007669"/>
    <property type="project" value="UniProtKB-SubCell"/>
</dbReference>
<feature type="transmembrane region" description="Helical" evidence="8">
    <location>
        <begin position="335"/>
        <end position="366"/>
    </location>
</feature>
<organism evidence="9 10">
    <name type="scientific">Nocardiopsis mwathae</name>
    <dbReference type="NCBI Taxonomy" id="1472723"/>
    <lineage>
        <taxon>Bacteria</taxon>
        <taxon>Bacillati</taxon>
        <taxon>Actinomycetota</taxon>
        <taxon>Actinomycetes</taxon>
        <taxon>Streptosporangiales</taxon>
        <taxon>Nocardiopsidaceae</taxon>
        <taxon>Nocardiopsis</taxon>
    </lineage>
</organism>
<evidence type="ECO:0000256" key="7">
    <source>
        <dbReference type="ARBA" id="ARBA00023136"/>
    </source>
</evidence>
<evidence type="ECO:0000256" key="1">
    <source>
        <dbReference type="ARBA" id="ARBA00004651"/>
    </source>
</evidence>
<evidence type="ECO:0000256" key="3">
    <source>
        <dbReference type="ARBA" id="ARBA00022475"/>
    </source>
</evidence>
<keyword evidence="7 8" id="KW-0472">Membrane</keyword>
<evidence type="ECO:0000313" key="10">
    <source>
        <dbReference type="Proteomes" id="UP000546642"/>
    </source>
</evidence>
<feature type="transmembrane region" description="Helical" evidence="8">
    <location>
        <begin position="163"/>
        <end position="184"/>
    </location>
</feature>
<keyword evidence="4 8" id="KW-0812">Transmembrane</keyword>
<feature type="transmembrane region" description="Helical" evidence="8">
    <location>
        <begin position="387"/>
        <end position="408"/>
    </location>
</feature>
<protein>
    <submittedName>
        <fullName evidence="9">Potassium uptake TrkH family protein</fullName>
    </submittedName>
</protein>
<proteinExistence type="predicted"/>
<keyword evidence="3" id="KW-1003">Cell membrane</keyword>
<evidence type="ECO:0000256" key="8">
    <source>
        <dbReference type="SAM" id="Phobius"/>
    </source>
</evidence>
<gene>
    <name evidence="9" type="ORF">HNR23_001072</name>
</gene>
<feature type="transmembrane region" description="Helical" evidence="8">
    <location>
        <begin position="45"/>
        <end position="65"/>
    </location>
</feature>
<keyword evidence="5 8" id="KW-1133">Transmembrane helix</keyword>
<comment type="caution">
    <text evidence="9">The sequence shown here is derived from an EMBL/GenBank/DDBJ whole genome shotgun (WGS) entry which is preliminary data.</text>
</comment>
<dbReference type="PANTHER" id="PTHR32024">
    <property type="entry name" value="TRK SYSTEM POTASSIUM UPTAKE PROTEIN TRKG-RELATED"/>
    <property type="match status" value="1"/>
</dbReference>
<keyword evidence="6" id="KW-0406">Ion transport</keyword>
<feature type="transmembrane region" description="Helical" evidence="8">
    <location>
        <begin position="443"/>
        <end position="465"/>
    </location>
</feature>
<dbReference type="InterPro" id="IPR003445">
    <property type="entry name" value="Cat_transpt"/>
</dbReference>
<feature type="transmembrane region" description="Helical" evidence="8">
    <location>
        <begin position="225"/>
        <end position="245"/>
    </location>
</feature>
<evidence type="ECO:0000256" key="6">
    <source>
        <dbReference type="ARBA" id="ARBA00023065"/>
    </source>
</evidence>
<dbReference type="Proteomes" id="UP000546642">
    <property type="component" value="Unassembled WGS sequence"/>
</dbReference>
<dbReference type="Pfam" id="PF02386">
    <property type="entry name" value="TrkH"/>
    <property type="match status" value="1"/>
</dbReference>
<evidence type="ECO:0000313" key="9">
    <source>
        <dbReference type="EMBL" id="MBB6171012.1"/>
    </source>
</evidence>
<accession>A0A7W9YF92</accession>
<keyword evidence="10" id="KW-1185">Reference proteome</keyword>
<keyword evidence="2" id="KW-0813">Transport</keyword>
<evidence type="ECO:0000256" key="4">
    <source>
        <dbReference type="ARBA" id="ARBA00022692"/>
    </source>
</evidence>
<dbReference type="AlphaFoldDB" id="A0A7W9YF92"/>
<reference evidence="9 10" key="1">
    <citation type="submission" date="2020-08" db="EMBL/GenBank/DDBJ databases">
        <title>Sequencing the genomes of 1000 actinobacteria strains.</title>
        <authorList>
            <person name="Klenk H.-P."/>
        </authorList>
    </citation>
    <scope>NUCLEOTIDE SEQUENCE [LARGE SCALE GENOMIC DNA]</scope>
    <source>
        <strain evidence="9 10">DSM 46659</strain>
    </source>
</reference>
<dbReference type="PANTHER" id="PTHR32024:SF1">
    <property type="entry name" value="KTR SYSTEM POTASSIUM UPTAKE PROTEIN B"/>
    <property type="match status" value="1"/>
</dbReference>
<dbReference type="GO" id="GO:0008324">
    <property type="term" value="F:monoatomic cation transmembrane transporter activity"/>
    <property type="evidence" value="ECO:0007669"/>
    <property type="project" value="InterPro"/>
</dbReference>
<name>A0A7W9YF92_9ACTN</name>
<evidence type="ECO:0000256" key="5">
    <source>
        <dbReference type="ARBA" id="ARBA00022989"/>
    </source>
</evidence>
<feature type="transmembrane region" description="Helical" evidence="8">
    <location>
        <begin position="266"/>
        <end position="285"/>
    </location>
</feature>
<feature type="transmembrane region" description="Helical" evidence="8">
    <location>
        <begin position="77"/>
        <end position="96"/>
    </location>
</feature>
<dbReference type="EMBL" id="JACHDS010000001">
    <property type="protein sequence ID" value="MBB6171012.1"/>
    <property type="molecule type" value="Genomic_DNA"/>
</dbReference>
<evidence type="ECO:0000256" key="2">
    <source>
        <dbReference type="ARBA" id="ARBA00022448"/>
    </source>
</evidence>
<sequence>MSLRSSSRVGSRFTRSSRLDRFRSRTGAAAARYRLRDLAGLRRPATLVVLAFAAMVAFGTVLLLLPAATESGESAGFVTALFTSTSAVCVTGLIVVDTPVYWSTFGEVVILGLVQIGGFGIMSLATVLTLVVTRRIRLRMQITAGTETKSVTIGDVRQLVSGILRVTLIFEAAVCAVLTLRLWAGYGESIGHAAYLGLFHSVSAFNNAGFALYSDSLQGFATDPWITVPVSVAVIAGGLGFPVWVELWRHARRRKEPHSWTLHAKITLATTGVLLAVGWVAFVVLEWRNPATMGPLSVGDKVLTGWFQAVMPRTAGFESLPFGEMNTQTLLMTDMLMFIGGGSAGTAGGIKVTTFALLAFVIYANVRGEATVHVGNRRLAAGVAQQAITVALLAIGLVFSATMALMVITPFTLDEILFETTSAFSTVGLSTGITGDLGTMGELIIIALMFIGRLGPITLASALALRRHVRRFELPEERPIVG</sequence>